<protein>
    <submittedName>
        <fullName evidence="2">Uncharacterized protein</fullName>
    </submittedName>
</protein>
<dbReference type="EMBL" id="JAINDJ010000002">
    <property type="protein sequence ID" value="KAG9459775.1"/>
    <property type="molecule type" value="Genomic_DNA"/>
</dbReference>
<evidence type="ECO:0000313" key="3">
    <source>
        <dbReference type="Proteomes" id="UP000825729"/>
    </source>
</evidence>
<dbReference type="AlphaFoldDB" id="A0AAV7FHD0"/>
<dbReference type="PANTHER" id="PTHR34206:SF1">
    <property type="entry name" value="OS10G0390701 PROTEIN"/>
    <property type="match status" value="1"/>
</dbReference>
<evidence type="ECO:0000256" key="1">
    <source>
        <dbReference type="SAM" id="MobiDB-lite"/>
    </source>
</evidence>
<sequence length="147" mass="17122">MGNRKRKTERKKRRLPSSPVAISRGSTTLNKKYAGRVFMLHSDQIQPSKSSSVSIRSFTFNKVFEDHSRGILCYRDADGELICEGYDEGPRFYQPAKQKLYSNREVEIVDLLKQARLQMMKEGEFSYIRWGVGVEDDFHPEDYKGLY</sequence>
<evidence type="ECO:0000313" key="2">
    <source>
        <dbReference type="EMBL" id="KAG9459775.1"/>
    </source>
</evidence>
<dbReference type="Proteomes" id="UP000825729">
    <property type="component" value="Unassembled WGS sequence"/>
</dbReference>
<name>A0AAV7FHD0_ARIFI</name>
<dbReference type="PANTHER" id="PTHR34206">
    <property type="entry name" value="OS06G0193300 PROTEIN"/>
    <property type="match status" value="1"/>
</dbReference>
<keyword evidence="3" id="KW-1185">Reference proteome</keyword>
<accession>A0AAV7FHD0</accession>
<feature type="compositionally biased region" description="Basic residues" evidence="1">
    <location>
        <begin position="1"/>
        <end position="15"/>
    </location>
</feature>
<proteinExistence type="predicted"/>
<comment type="caution">
    <text evidence="2">The sequence shown here is derived from an EMBL/GenBank/DDBJ whole genome shotgun (WGS) entry which is preliminary data.</text>
</comment>
<feature type="region of interest" description="Disordered" evidence="1">
    <location>
        <begin position="1"/>
        <end position="21"/>
    </location>
</feature>
<reference evidence="2 3" key="1">
    <citation type="submission" date="2021-07" db="EMBL/GenBank/DDBJ databases">
        <title>The Aristolochia fimbriata genome: insights into angiosperm evolution, floral development and chemical biosynthesis.</title>
        <authorList>
            <person name="Jiao Y."/>
        </authorList>
    </citation>
    <scope>NUCLEOTIDE SEQUENCE [LARGE SCALE GENOMIC DNA]</scope>
    <source>
        <strain evidence="2">IBCAS-2021</strain>
        <tissue evidence="2">Leaf</tissue>
    </source>
</reference>
<organism evidence="2 3">
    <name type="scientific">Aristolochia fimbriata</name>
    <name type="common">White veined hardy Dutchman's pipe vine</name>
    <dbReference type="NCBI Taxonomy" id="158543"/>
    <lineage>
        <taxon>Eukaryota</taxon>
        <taxon>Viridiplantae</taxon>
        <taxon>Streptophyta</taxon>
        <taxon>Embryophyta</taxon>
        <taxon>Tracheophyta</taxon>
        <taxon>Spermatophyta</taxon>
        <taxon>Magnoliopsida</taxon>
        <taxon>Magnoliidae</taxon>
        <taxon>Piperales</taxon>
        <taxon>Aristolochiaceae</taxon>
        <taxon>Aristolochia</taxon>
    </lineage>
</organism>
<gene>
    <name evidence="2" type="ORF">H6P81_004283</name>
</gene>